<evidence type="ECO:0000313" key="6">
    <source>
        <dbReference type="Proteomes" id="UP000718630"/>
    </source>
</evidence>
<dbReference type="GO" id="GO:0048038">
    <property type="term" value="F:quinone binding"/>
    <property type="evidence" value="ECO:0007669"/>
    <property type="project" value="UniProtKB-KW"/>
</dbReference>
<name>A0A929MXX5_9ACTO</name>
<evidence type="ECO:0000259" key="4">
    <source>
        <dbReference type="Pfam" id="PF01058"/>
    </source>
</evidence>
<dbReference type="PANTHER" id="PTHR11995">
    <property type="entry name" value="NADH DEHYDROGENASE"/>
    <property type="match status" value="1"/>
</dbReference>
<dbReference type="Pfam" id="PF01058">
    <property type="entry name" value="Oxidored_q6"/>
    <property type="match status" value="1"/>
</dbReference>
<dbReference type="GO" id="GO:0008137">
    <property type="term" value="F:NADH dehydrogenase (ubiquinone) activity"/>
    <property type="evidence" value="ECO:0007669"/>
    <property type="project" value="InterPro"/>
</dbReference>
<evidence type="ECO:0000256" key="2">
    <source>
        <dbReference type="ARBA" id="ARBA00022485"/>
    </source>
</evidence>
<dbReference type="PANTHER" id="PTHR11995:SF14">
    <property type="entry name" value="NADH DEHYDROGENASE [UBIQUINONE] IRON-SULFUR PROTEIN 7, MITOCHONDRIAL"/>
    <property type="match status" value="1"/>
</dbReference>
<dbReference type="Proteomes" id="UP000718630">
    <property type="component" value="Unassembled WGS sequence"/>
</dbReference>
<dbReference type="InterPro" id="IPR006138">
    <property type="entry name" value="NADH_UQ_OxRdtase_20Kd_su"/>
</dbReference>
<accession>A0A929MXX5</accession>
<dbReference type="PROSITE" id="PS01150">
    <property type="entry name" value="COMPLEX1_20K"/>
    <property type="match status" value="1"/>
</dbReference>
<keyword evidence="2" id="KW-0408">Iron</keyword>
<dbReference type="EMBL" id="JABZFZ010000001">
    <property type="protein sequence ID" value="MBF0939249.1"/>
    <property type="molecule type" value="Genomic_DNA"/>
</dbReference>
<evidence type="ECO:0000256" key="3">
    <source>
        <dbReference type="ARBA" id="ARBA00022719"/>
    </source>
</evidence>
<dbReference type="AlphaFoldDB" id="A0A929MXX5"/>
<reference evidence="5" key="1">
    <citation type="submission" date="2020-04" db="EMBL/GenBank/DDBJ databases">
        <title>Deep metagenomics examines the oral microbiome during advanced dental caries in children, revealing novel taxa and co-occurrences with host molecules.</title>
        <authorList>
            <person name="Baker J.L."/>
            <person name="Morton J.T."/>
            <person name="Dinis M."/>
            <person name="Alvarez R."/>
            <person name="Tran N.C."/>
            <person name="Knight R."/>
            <person name="Edlund A."/>
        </authorList>
    </citation>
    <scope>NUCLEOTIDE SEQUENCE</scope>
    <source>
        <strain evidence="5">JCVI_32_bin.64</strain>
    </source>
</reference>
<protein>
    <submittedName>
        <fullName evidence="5">NADH-quinone oxidoreductase subunit B</fullName>
    </submittedName>
</protein>
<proteinExistence type="inferred from homology"/>
<dbReference type="GO" id="GO:0015990">
    <property type="term" value="P:electron transport coupled proton transport"/>
    <property type="evidence" value="ECO:0007669"/>
    <property type="project" value="TreeGrafter"/>
</dbReference>
<comment type="caution">
    <text evidence="5">The sequence shown here is derived from an EMBL/GenBank/DDBJ whole genome shotgun (WGS) entry which is preliminary data.</text>
</comment>
<gene>
    <name evidence="5" type="ORF">HXK03_00005</name>
</gene>
<dbReference type="GO" id="GO:0051539">
    <property type="term" value="F:4 iron, 4 sulfur cluster binding"/>
    <property type="evidence" value="ECO:0007669"/>
    <property type="project" value="UniProtKB-KW"/>
</dbReference>
<dbReference type="GO" id="GO:0045271">
    <property type="term" value="C:respiratory chain complex I"/>
    <property type="evidence" value="ECO:0007669"/>
    <property type="project" value="TreeGrafter"/>
</dbReference>
<feature type="non-terminal residue" evidence="5">
    <location>
        <position position="1"/>
    </location>
</feature>
<dbReference type="InterPro" id="IPR006137">
    <property type="entry name" value="NADH_UbQ_OxRdtase-like_20kDa"/>
</dbReference>
<sequence length="79" mass="8575">SGGVFNNYAVVQGCDHIVPVDVYLPGCPPRPEALIHAVLVLREQIGKEPLGVHRREIARKAEQAALEATPTHQMKGLLV</sequence>
<keyword evidence="2" id="KW-0004">4Fe-4S</keyword>
<dbReference type="GO" id="GO:0009060">
    <property type="term" value="P:aerobic respiration"/>
    <property type="evidence" value="ECO:0007669"/>
    <property type="project" value="TreeGrafter"/>
</dbReference>
<evidence type="ECO:0000256" key="1">
    <source>
        <dbReference type="ARBA" id="ARBA00009173"/>
    </source>
</evidence>
<feature type="domain" description="NADH:ubiquinone oxidoreductase-like 20kDa subunit" evidence="4">
    <location>
        <begin position="1"/>
        <end position="39"/>
    </location>
</feature>
<dbReference type="SUPFAM" id="SSF56770">
    <property type="entry name" value="HydA/Nqo6-like"/>
    <property type="match status" value="1"/>
</dbReference>
<organism evidence="5 6">
    <name type="scientific">Schaalia georgiae</name>
    <dbReference type="NCBI Taxonomy" id="52768"/>
    <lineage>
        <taxon>Bacteria</taxon>
        <taxon>Bacillati</taxon>
        <taxon>Actinomycetota</taxon>
        <taxon>Actinomycetes</taxon>
        <taxon>Actinomycetales</taxon>
        <taxon>Actinomycetaceae</taxon>
        <taxon>Schaalia</taxon>
    </lineage>
</organism>
<evidence type="ECO:0000313" key="5">
    <source>
        <dbReference type="EMBL" id="MBF0939249.1"/>
    </source>
</evidence>
<comment type="similarity">
    <text evidence="1">Belongs to the complex I 20 kDa subunit family.</text>
</comment>
<keyword evidence="3" id="KW-0874">Quinone</keyword>
<keyword evidence="2" id="KW-0479">Metal-binding</keyword>
<dbReference type="Gene3D" id="3.40.50.12280">
    <property type="match status" value="1"/>
</dbReference>
<keyword evidence="2" id="KW-0411">Iron-sulfur</keyword>